<name>A0A250ID29_9BACT</name>
<feature type="binding site" evidence="9">
    <location>
        <position position="136"/>
    </location>
    <ligand>
        <name>sn-glycerol 3-phosphate</name>
        <dbReference type="ChEBI" id="CHEBI:57597"/>
    </ligand>
</feature>
<feature type="binding site" evidence="9">
    <location>
        <position position="84"/>
    </location>
    <ligand>
        <name>glycerol</name>
        <dbReference type="ChEBI" id="CHEBI:17754"/>
    </ligand>
</feature>
<dbReference type="SUPFAM" id="SSF53067">
    <property type="entry name" value="Actin-like ATPase domain"/>
    <property type="match status" value="2"/>
</dbReference>
<dbReference type="NCBIfam" id="NF000756">
    <property type="entry name" value="PRK00047.1"/>
    <property type="match status" value="1"/>
</dbReference>
<dbReference type="AlphaFoldDB" id="A0A250ID29"/>
<evidence type="ECO:0000313" key="14">
    <source>
        <dbReference type="Proteomes" id="UP000217289"/>
    </source>
</evidence>
<dbReference type="GO" id="GO:0006072">
    <property type="term" value="P:glycerol-3-phosphate metabolic process"/>
    <property type="evidence" value="ECO:0007669"/>
    <property type="project" value="InterPro"/>
</dbReference>
<feature type="binding site" evidence="9">
    <location>
        <position position="14"/>
    </location>
    <ligand>
        <name>ATP</name>
        <dbReference type="ChEBI" id="CHEBI:30616"/>
    </ligand>
</feature>
<evidence type="ECO:0000256" key="6">
    <source>
        <dbReference type="ARBA" id="ARBA00022798"/>
    </source>
</evidence>
<dbReference type="InterPro" id="IPR018483">
    <property type="entry name" value="Carb_kinase_FGGY_CS"/>
</dbReference>
<dbReference type="UniPathway" id="UPA00618">
    <property type="reaction ID" value="UER00672"/>
</dbReference>
<dbReference type="PROSITE" id="PS00445">
    <property type="entry name" value="FGGY_KINASES_2"/>
    <property type="match status" value="1"/>
</dbReference>
<feature type="binding site" evidence="9">
    <location>
        <position position="412"/>
    </location>
    <ligand>
        <name>ADP</name>
        <dbReference type="ChEBI" id="CHEBI:456216"/>
    </ligand>
</feature>
<evidence type="ECO:0000256" key="1">
    <source>
        <dbReference type="ARBA" id="ARBA00005190"/>
    </source>
</evidence>
<evidence type="ECO:0000256" key="10">
    <source>
        <dbReference type="RuleBase" id="RU003733"/>
    </source>
</evidence>
<comment type="catalytic activity">
    <reaction evidence="8 9">
        <text>glycerol + ATP = sn-glycerol 3-phosphate + ADP + H(+)</text>
        <dbReference type="Rhea" id="RHEA:21644"/>
        <dbReference type="ChEBI" id="CHEBI:15378"/>
        <dbReference type="ChEBI" id="CHEBI:17754"/>
        <dbReference type="ChEBI" id="CHEBI:30616"/>
        <dbReference type="ChEBI" id="CHEBI:57597"/>
        <dbReference type="ChEBI" id="CHEBI:456216"/>
        <dbReference type="EC" id="2.7.1.30"/>
    </reaction>
</comment>
<dbReference type="CDD" id="cd07786">
    <property type="entry name" value="FGGY_EcGK_like"/>
    <property type="match status" value="1"/>
</dbReference>
<dbReference type="InterPro" id="IPR018485">
    <property type="entry name" value="FGGY_C"/>
</dbReference>
<comment type="caution">
    <text evidence="9">Lacks conserved residue(s) required for the propagation of feature annotation.</text>
</comment>
<evidence type="ECO:0000259" key="12">
    <source>
        <dbReference type="Pfam" id="PF02782"/>
    </source>
</evidence>
<feature type="binding site" evidence="9">
    <location>
        <position position="84"/>
    </location>
    <ligand>
        <name>sn-glycerol 3-phosphate</name>
        <dbReference type="ChEBI" id="CHEBI:57597"/>
    </ligand>
</feature>
<comment type="similarity">
    <text evidence="2 9 10">Belongs to the FGGY kinase family.</text>
</comment>
<evidence type="ECO:0000313" key="13">
    <source>
        <dbReference type="EMBL" id="ATB29071.1"/>
    </source>
</evidence>
<keyword evidence="5 9" id="KW-0418">Kinase</keyword>
<dbReference type="PANTHER" id="PTHR10196:SF69">
    <property type="entry name" value="GLYCEROL KINASE"/>
    <property type="match status" value="1"/>
</dbReference>
<evidence type="ECO:0000256" key="9">
    <source>
        <dbReference type="HAMAP-Rule" id="MF_00186"/>
    </source>
</evidence>
<dbReference type="KEGG" id="mbd:MEBOL_002520"/>
<feature type="binding site" evidence="9">
    <location>
        <position position="246"/>
    </location>
    <ligand>
        <name>sn-glycerol 3-phosphate</name>
        <dbReference type="ChEBI" id="CHEBI:57597"/>
    </ligand>
</feature>
<dbReference type="RefSeq" id="WP_095977691.1">
    <property type="nucleotide sequence ID" value="NZ_CP022163.1"/>
</dbReference>
<dbReference type="FunFam" id="3.30.420.40:FF:000007">
    <property type="entry name" value="Glycerol kinase"/>
    <property type="match status" value="1"/>
</dbReference>
<keyword evidence="3 9" id="KW-0808">Transferase</keyword>
<feature type="binding site" evidence="9">
    <location>
        <position position="14"/>
    </location>
    <ligand>
        <name>sn-glycerol 3-phosphate</name>
        <dbReference type="ChEBI" id="CHEBI:57597"/>
    </ligand>
</feature>
<dbReference type="GO" id="GO:0005829">
    <property type="term" value="C:cytosol"/>
    <property type="evidence" value="ECO:0007669"/>
    <property type="project" value="TreeGrafter"/>
</dbReference>
<dbReference type="InterPro" id="IPR000577">
    <property type="entry name" value="Carb_kinase_FGGY"/>
</dbReference>
<evidence type="ECO:0000256" key="8">
    <source>
        <dbReference type="ARBA" id="ARBA00052101"/>
    </source>
</evidence>
<dbReference type="InterPro" id="IPR005999">
    <property type="entry name" value="Glycerol_kin"/>
</dbReference>
<dbReference type="HAMAP" id="MF_00186">
    <property type="entry name" value="Glycerol_kin"/>
    <property type="match status" value="1"/>
</dbReference>
<dbReference type="EC" id="2.7.1.30" evidence="9"/>
<dbReference type="GO" id="GO:0004370">
    <property type="term" value="F:glycerol kinase activity"/>
    <property type="evidence" value="ECO:0007669"/>
    <property type="project" value="UniProtKB-UniRule"/>
</dbReference>
<dbReference type="PIRSF" id="PIRSF000538">
    <property type="entry name" value="GlpK"/>
    <property type="match status" value="1"/>
</dbReference>
<dbReference type="EMBL" id="CP022163">
    <property type="protein sequence ID" value="ATB29071.1"/>
    <property type="molecule type" value="Genomic_DNA"/>
</dbReference>
<dbReference type="InterPro" id="IPR018484">
    <property type="entry name" value="FGGY_N"/>
</dbReference>
<proteinExistence type="inferred from homology"/>
<evidence type="ECO:0000259" key="11">
    <source>
        <dbReference type="Pfam" id="PF00370"/>
    </source>
</evidence>
<sequence length="494" mass="53528">MAKAKYVLAVDQGTTGTHVSILDDKLRVVGDAYREFTQHFPKPSWVEHDLEEIWASVETCIRAALKDAGLTGKDLSAVGITNQRETTGLWLREGGKPLAPAIVWQDRRTSERCAQLREKGEEPRVRETTGLVLDPYFSGTKLAWMLEHVKGARKRAEKGDACFGTVDTWLVYKMTGGQSHVTDVTNASRTLLMDVRKLAWDDSMRELLGVPAACLPEIRGSVDAYGTTKGMRSLPDGIPLTGMAGDQQAALFGQACFSPGEAKCTYGTGAFLLMNTGDVPVKSRSGLLTTVAWKIGDKTTYALEGSSFIAGAAVQWLRDGLKVIKKSGDVEPLAASVKESGDVVFVPALAGLGAPHWRPEARGLFGGIDRSTTAAHLARAALEGVAMQIHDLAETMRRDSGREIPSFKVDGGASANNLMMQFQADMLGTEVVRPQNLQTTSLGAAFLAGLGAGVWTSTDAIRKAWKVGKVFKPKMKAEARERHLTKWRRAVERA</sequence>
<comment type="function">
    <text evidence="9">Key enzyme in the regulation of glycerol uptake and metabolism. Catalyzes the phosphorylation of glycerol to yield sn-glycerol 3-phosphate.</text>
</comment>
<feature type="binding site" evidence="9">
    <location>
        <position position="136"/>
    </location>
    <ligand>
        <name>glycerol</name>
        <dbReference type="ChEBI" id="CHEBI:17754"/>
    </ligand>
</feature>
<accession>A0A250ID29</accession>
<dbReference type="FunFam" id="3.30.420.40:FF:000008">
    <property type="entry name" value="Glycerol kinase"/>
    <property type="match status" value="1"/>
</dbReference>
<keyword evidence="4 9" id="KW-0547">Nucleotide-binding</keyword>
<dbReference type="OrthoDB" id="9805576at2"/>
<dbReference type="GO" id="GO:0019563">
    <property type="term" value="P:glycerol catabolic process"/>
    <property type="evidence" value="ECO:0007669"/>
    <property type="project" value="UniProtKB-UniRule"/>
</dbReference>
<feature type="binding site" evidence="9">
    <location>
        <position position="268"/>
    </location>
    <ligand>
        <name>ATP</name>
        <dbReference type="ChEBI" id="CHEBI:30616"/>
    </ligand>
</feature>
<feature type="domain" description="Carbohydrate kinase FGGY C-terminal" evidence="12">
    <location>
        <begin position="262"/>
        <end position="450"/>
    </location>
</feature>
<evidence type="ECO:0000256" key="4">
    <source>
        <dbReference type="ARBA" id="ARBA00022741"/>
    </source>
</evidence>
<evidence type="ECO:0000256" key="3">
    <source>
        <dbReference type="ARBA" id="ARBA00022679"/>
    </source>
</evidence>
<dbReference type="Pfam" id="PF02782">
    <property type="entry name" value="FGGY_C"/>
    <property type="match status" value="1"/>
</dbReference>
<keyword evidence="6 9" id="KW-0319">Glycerol metabolism</keyword>
<feature type="binding site" evidence="9">
    <location>
        <position position="85"/>
    </location>
    <ligand>
        <name>glycerol</name>
        <dbReference type="ChEBI" id="CHEBI:17754"/>
    </ligand>
</feature>
<evidence type="ECO:0000256" key="7">
    <source>
        <dbReference type="ARBA" id="ARBA00022840"/>
    </source>
</evidence>
<feature type="domain" description="Carbohydrate kinase FGGY N-terminal" evidence="11">
    <location>
        <begin position="6"/>
        <end position="253"/>
    </location>
</feature>
<dbReference type="PROSITE" id="PS00933">
    <property type="entry name" value="FGGY_KINASES_1"/>
    <property type="match status" value="1"/>
</dbReference>
<evidence type="ECO:0000256" key="2">
    <source>
        <dbReference type="ARBA" id="ARBA00009156"/>
    </source>
</evidence>
<comment type="pathway">
    <text evidence="1 9">Polyol metabolism; glycerol degradation via glycerol kinase pathway; sn-glycerol 3-phosphate from glycerol: step 1/1.</text>
</comment>
<feature type="binding site" evidence="9">
    <location>
        <position position="247"/>
    </location>
    <ligand>
        <name>glycerol</name>
        <dbReference type="ChEBI" id="CHEBI:17754"/>
    </ligand>
</feature>
<evidence type="ECO:0000256" key="5">
    <source>
        <dbReference type="ARBA" id="ARBA00022777"/>
    </source>
</evidence>
<feature type="binding site" evidence="9">
    <location>
        <position position="14"/>
    </location>
    <ligand>
        <name>ADP</name>
        <dbReference type="ChEBI" id="CHEBI:456216"/>
    </ligand>
</feature>
<reference evidence="13 14" key="1">
    <citation type="submission" date="2017-06" db="EMBL/GenBank/DDBJ databases">
        <authorList>
            <person name="Kim H.J."/>
            <person name="Triplett B.A."/>
        </authorList>
    </citation>
    <scope>NUCLEOTIDE SEQUENCE [LARGE SCALE GENOMIC DNA]</scope>
    <source>
        <strain evidence="13 14">DSM 14713</strain>
    </source>
</reference>
<comment type="activity regulation">
    <text evidence="9">Inhibited by fructose 1,6-bisphosphate (FBP).</text>
</comment>
<dbReference type="NCBIfam" id="TIGR01311">
    <property type="entry name" value="glycerol_kin"/>
    <property type="match status" value="1"/>
</dbReference>
<dbReference type="Pfam" id="PF00370">
    <property type="entry name" value="FGGY_N"/>
    <property type="match status" value="1"/>
</dbReference>
<feature type="binding site" evidence="9">
    <location>
        <position position="85"/>
    </location>
    <ligand>
        <name>sn-glycerol 3-phosphate</name>
        <dbReference type="ChEBI" id="CHEBI:57597"/>
    </ligand>
</feature>
<dbReference type="PANTHER" id="PTHR10196">
    <property type="entry name" value="SUGAR KINASE"/>
    <property type="match status" value="1"/>
</dbReference>
<feature type="binding site" evidence="9">
    <location>
        <position position="268"/>
    </location>
    <ligand>
        <name>ADP</name>
        <dbReference type="ChEBI" id="CHEBI:456216"/>
    </ligand>
</feature>
<feature type="binding site" evidence="9">
    <location>
        <position position="15"/>
    </location>
    <ligand>
        <name>ATP</name>
        <dbReference type="ChEBI" id="CHEBI:30616"/>
    </ligand>
</feature>
<feature type="binding site" evidence="9">
    <location>
        <position position="416"/>
    </location>
    <ligand>
        <name>ADP</name>
        <dbReference type="ChEBI" id="CHEBI:456216"/>
    </ligand>
</feature>
<feature type="binding site" evidence="9">
    <location>
        <position position="315"/>
    </location>
    <ligand>
        <name>ATP</name>
        <dbReference type="ChEBI" id="CHEBI:30616"/>
    </ligand>
</feature>
<dbReference type="InterPro" id="IPR043129">
    <property type="entry name" value="ATPase_NBD"/>
</dbReference>
<keyword evidence="7 9" id="KW-0067">ATP-binding</keyword>
<dbReference type="Proteomes" id="UP000217289">
    <property type="component" value="Chromosome"/>
</dbReference>
<feature type="binding site" evidence="9">
    <location>
        <position position="311"/>
    </location>
    <ligand>
        <name>ADP</name>
        <dbReference type="ChEBI" id="CHEBI:456216"/>
    </ligand>
</feature>
<organism evidence="13 14">
    <name type="scientific">Melittangium boletus DSM 14713</name>
    <dbReference type="NCBI Taxonomy" id="1294270"/>
    <lineage>
        <taxon>Bacteria</taxon>
        <taxon>Pseudomonadati</taxon>
        <taxon>Myxococcota</taxon>
        <taxon>Myxococcia</taxon>
        <taxon>Myxococcales</taxon>
        <taxon>Cystobacterineae</taxon>
        <taxon>Archangiaceae</taxon>
        <taxon>Melittangium</taxon>
    </lineage>
</organism>
<feature type="binding site" evidence="9">
    <location>
        <position position="246"/>
    </location>
    <ligand>
        <name>glycerol</name>
        <dbReference type="ChEBI" id="CHEBI:17754"/>
    </ligand>
</feature>
<gene>
    <name evidence="9" type="primary">glpK</name>
    <name evidence="13" type="ORF">MEBOL_002520</name>
</gene>
<dbReference type="Gene3D" id="3.30.420.40">
    <property type="match status" value="2"/>
</dbReference>
<protein>
    <recommendedName>
        <fullName evidence="9">Glycerol kinase</fullName>
        <ecNumber evidence="9">2.7.1.30</ecNumber>
    </recommendedName>
    <alternativeName>
        <fullName evidence="9">ATP:glycerol 3-phosphotransferase</fullName>
    </alternativeName>
    <alternativeName>
        <fullName evidence="9">Glycerokinase</fullName>
        <shortName evidence="9">GK</shortName>
    </alternativeName>
</protein>
<feature type="binding site" evidence="9">
    <location>
        <position position="412"/>
    </location>
    <ligand>
        <name>ATP</name>
        <dbReference type="ChEBI" id="CHEBI:30616"/>
    </ligand>
</feature>
<feature type="binding site" evidence="9">
    <location>
        <position position="311"/>
    </location>
    <ligand>
        <name>ATP</name>
        <dbReference type="ChEBI" id="CHEBI:30616"/>
    </ligand>
</feature>
<dbReference type="GO" id="GO:0005524">
    <property type="term" value="F:ATP binding"/>
    <property type="evidence" value="ECO:0007669"/>
    <property type="project" value="UniProtKB-UniRule"/>
</dbReference>
<keyword evidence="14" id="KW-1185">Reference proteome</keyword>